<protein>
    <submittedName>
        <fullName evidence="2">Uncharacterized protein</fullName>
    </submittedName>
</protein>
<dbReference type="Proteomes" id="UP000182491">
    <property type="component" value="Unassembled WGS sequence"/>
</dbReference>
<accession>A0A1I7KP87</accession>
<name>A0A1I7KP87_9BACT</name>
<dbReference type="OrthoDB" id="853361at2"/>
<dbReference type="AlphaFoldDB" id="A0A1I7KP87"/>
<reference evidence="3" key="1">
    <citation type="submission" date="2016-10" db="EMBL/GenBank/DDBJ databases">
        <authorList>
            <person name="Varghese N."/>
        </authorList>
    </citation>
    <scope>NUCLEOTIDE SEQUENCE [LARGE SCALE GENOMIC DNA]</scope>
    <source>
        <strain evidence="3">DSM 18820</strain>
    </source>
</reference>
<keyword evidence="1" id="KW-0812">Transmembrane</keyword>
<keyword evidence="1" id="KW-1133">Transmembrane helix</keyword>
<evidence type="ECO:0000313" key="3">
    <source>
        <dbReference type="Proteomes" id="UP000182491"/>
    </source>
</evidence>
<dbReference type="STRING" id="388950.GCA_001611675_04119"/>
<feature type="transmembrane region" description="Helical" evidence="1">
    <location>
        <begin position="27"/>
        <end position="46"/>
    </location>
</feature>
<dbReference type="RefSeq" id="WP_082815413.1">
    <property type="nucleotide sequence ID" value="NZ_BMXC01000008.1"/>
</dbReference>
<organism evidence="2 3">
    <name type="scientific">Pontibacter akesuensis</name>
    <dbReference type="NCBI Taxonomy" id="388950"/>
    <lineage>
        <taxon>Bacteria</taxon>
        <taxon>Pseudomonadati</taxon>
        <taxon>Bacteroidota</taxon>
        <taxon>Cytophagia</taxon>
        <taxon>Cytophagales</taxon>
        <taxon>Hymenobacteraceae</taxon>
        <taxon>Pontibacter</taxon>
    </lineage>
</organism>
<keyword evidence="3" id="KW-1185">Reference proteome</keyword>
<evidence type="ECO:0000256" key="1">
    <source>
        <dbReference type="SAM" id="Phobius"/>
    </source>
</evidence>
<gene>
    <name evidence="2" type="ORF">SAMN04487941_3935</name>
</gene>
<proteinExistence type="predicted"/>
<sequence>MWRRKAFNWLRNQRQKAAGWANQRPRFMIAAMFAVMGMGLVWLLFFRKECEASSLDGIFRQLHQAQPATPAPTADMLELLRLYSAVQAINPDSLTARDSAFLKDMDQQLNRIIHEKD</sequence>
<keyword evidence="1" id="KW-0472">Membrane</keyword>
<dbReference type="EMBL" id="FPCA01000007">
    <property type="protein sequence ID" value="SFU99241.1"/>
    <property type="molecule type" value="Genomic_DNA"/>
</dbReference>
<evidence type="ECO:0000313" key="2">
    <source>
        <dbReference type="EMBL" id="SFU99241.1"/>
    </source>
</evidence>